<dbReference type="InterPro" id="IPR007627">
    <property type="entry name" value="RNA_pol_sigma70_r2"/>
</dbReference>
<evidence type="ECO:0000313" key="3">
    <source>
        <dbReference type="EMBL" id="MBP2055163.1"/>
    </source>
</evidence>
<dbReference type="SUPFAM" id="SSF88946">
    <property type="entry name" value="Sigma2 domain of RNA polymerase sigma factors"/>
    <property type="match status" value="1"/>
</dbReference>
<keyword evidence="5" id="KW-1185">Reference proteome</keyword>
<sequence>MCNAADAEDLGQAVAIRAWRGYATFRGESAFLTWVMAIASREAARLAAHRLRRAEREVPLEVQGEPVTAACLPHADPPSTDWLPALAEQACERGDLNLTEYAVVRARLALPGRTWDEIGTTLDLPGSRCAVAHCRAVAKLRVALFLHHPELLGGESALRHAMAQAARVPHDPLTEAEADVFRRAVLDRRSDHRRRNWPTLLRSACTKVVGHLDMP</sequence>
<dbReference type="Proteomes" id="UP001519309">
    <property type="component" value="Unassembled WGS sequence"/>
</dbReference>
<organism evidence="2 4">
    <name type="scientific">Streptomyces griseochromogenes</name>
    <dbReference type="NCBI Taxonomy" id="68214"/>
    <lineage>
        <taxon>Bacteria</taxon>
        <taxon>Bacillati</taxon>
        <taxon>Actinomycetota</taxon>
        <taxon>Actinomycetes</taxon>
        <taxon>Kitasatosporales</taxon>
        <taxon>Streptomycetaceae</taxon>
        <taxon>Streptomyces</taxon>
    </lineage>
</organism>
<dbReference type="STRING" id="68214.AVL59_23430"/>
<feature type="domain" description="RNA polymerase sigma-70 region 2" evidence="1">
    <location>
        <begin position="3"/>
        <end position="53"/>
    </location>
</feature>
<dbReference type="EMBL" id="JAGGLP010000027">
    <property type="protein sequence ID" value="MBP2055163.1"/>
    <property type="molecule type" value="Genomic_DNA"/>
</dbReference>
<gene>
    <name evidence="2" type="ORF">AVL59_23430</name>
    <name evidence="3" type="ORF">J2Z21_008176</name>
</gene>
<evidence type="ECO:0000259" key="1">
    <source>
        <dbReference type="Pfam" id="PF04542"/>
    </source>
</evidence>
<dbReference type="InterPro" id="IPR013325">
    <property type="entry name" value="RNA_pol_sigma_r2"/>
</dbReference>
<evidence type="ECO:0000313" key="5">
    <source>
        <dbReference type="Proteomes" id="UP001519309"/>
    </source>
</evidence>
<reference evidence="3 5" key="2">
    <citation type="submission" date="2021-03" db="EMBL/GenBank/DDBJ databases">
        <title>Genomic Encyclopedia of Type Strains, Phase IV (KMG-IV): sequencing the most valuable type-strain genomes for metagenomic binning, comparative biology and taxonomic classification.</title>
        <authorList>
            <person name="Goeker M."/>
        </authorList>
    </citation>
    <scope>NUCLEOTIDE SEQUENCE [LARGE SCALE GENOMIC DNA]</scope>
    <source>
        <strain evidence="3 5">DSM 40499</strain>
    </source>
</reference>
<dbReference type="GO" id="GO:0006352">
    <property type="term" value="P:DNA-templated transcription initiation"/>
    <property type="evidence" value="ECO:0007669"/>
    <property type="project" value="InterPro"/>
</dbReference>
<dbReference type="GO" id="GO:0000428">
    <property type="term" value="C:DNA-directed RNA polymerase complex"/>
    <property type="evidence" value="ECO:0007669"/>
    <property type="project" value="UniProtKB-KW"/>
</dbReference>
<dbReference type="EMBL" id="CP016279">
    <property type="protein sequence ID" value="ANP52123.1"/>
    <property type="molecule type" value="Genomic_DNA"/>
</dbReference>
<dbReference type="Proteomes" id="UP000092659">
    <property type="component" value="Chromosome"/>
</dbReference>
<proteinExistence type="predicted"/>
<reference evidence="2 4" key="1">
    <citation type="submission" date="2016-06" db="EMBL/GenBank/DDBJ databases">
        <title>Complete genome sequence of Streptomyces griseochromogenes ATCC 14511, the Blasticidin S producer.</title>
        <authorList>
            <person name="Wu L."/>
        </authorList>
    </citation>
    <scope>NUCLEOTIDE SEQUENCE [LARGE SCALE GENOMIC DNA]</scope>
    <source>
        <strain evidence="2 4">ATCC 14511</strain>
    </source>
</reference>
<dbReference type="Pfam" id="PF04542">
    <property type="entry name" value="Sigma70_r2"/>
    <property type="match status" value="1"/>
</dbReference>
<dbReference type="OrthoDB" id="9780326at2"/>
<keyword evidence="3" id="KW-0240">DNA-directed RNA polymerase</keyword>
<dbReference type="AlphaFoldDB" id="A0A1B1AZW5"/>
<evidence type="ECO:0000313" key="4">
    <source>
        <dbReference type="Proteomes" id="UP000092659"/>
    </source>
</evidence>
<keyword evidence="3" id="KW-0804">Transcription</keyword>
<evidence type="ECO:0000313" key="2">
    <source>
        <dbReference type="EMBL" id="ANP52123.1"/>
    </source>
</evidence>
<dbReference type="Gene3D" id="1.10.1740.10">
    <property type="match status" value="1"/>
</dbReference>
<accession>A0A1B1AZW5</accession>
<name>A0A1B1AZW5_9ACTN</name>
<protein>
    <submittedName>
        <fullName evidence="3">DNA-directed RNA polymerase specialized sigma24 family protein</fullName>
    </submittedName>
</protein>
<dbReference type="KEGG" id="sgs:AVL59_23430"/>
<dbReference type="GO" id="GO:0003700">
    <property type="term" value="F:DNA-binding transcription factor activity"/>
    <property type="evidence" value="ECO:0007669"/>
    <property type="project" value="InterPro"/>
</dbReference>